<dbReference type="AlphaFoldDB" id="A0A6A6ZT68"/>
<dbReference type="EMBL" id="MU006231">
    <property type="protein sequence ID" value="KAF2824023.1"/>
    <property type="molecule type" value="Genomic_DNA"/>
</dbReference>
<gene>
    <name evidence="1" type="ORF">CC86DRAFT_63176</name>
</gene>
<keyword evidence="2" id="KW-1185">Reference proteome</keyword>
<protein>
    <submittedName>
        <fullName evidence="1">Uncharacterized protein</fullName>
    </submittedName>
</protein>
<reference evidence="1" key="1">
    <citation type="journal article" date="2020" name="Stud. Mycol.">
        <title>101 Dothideomycetes genomes: a test case for predicting lifestyles and emergence of pathogens.</title>
        <authorList>
            <person name="Haridas S."/>
            <person name="Albert R."/>
            <person name="Binder M."/>
            <person name="Bloem J."/>
            <person name="Labutti K."/>
            <person name="Salamov A."/>
            <person name="Andreopoulos B."/>
            <person name="Baker S."/>
            <person name="Barry K."/>
            <person name="Bills G."/>
            <person name="Bluhm B."/>
            <person name="Cannon C."/>
            <person name="Castanera R."/>
            <person name="Culley D."/>
            <person name="Daum C."/>
            <person name="Ezra D."/>
            <person name="Gonzalez J."/>
            <person name="Henrissat B."/>
            <person name="Kuo A."/>
            <person name="Liang C."/>
            <person name="Lipzen A."/>
            <person name="Lutzoni F."/>
            <person name="Magnuson J."/>
            <person name="Mondo S."/>
            <person name="Nolan M."/>
            <person name="Ohm R."/>
            <person name="Pangilinan J."/>
            <person name="Park H.-J."/>
            <person name="Ramirez L."/>
            <person name="Alfaro M."/>
            <person name="Sun H."/>
            <person name="Tritt A."/>
            <person name="Yoshinaga Y."/>
            <person name="Zwiers L.-H."/>
            <person name="Turgeon B."/>
            <person name="Goodwin S."/>
            <person name="Spatafora J."/>
            <person name="Crous P."/>
            <person name="Grigoriev I."/>
        </authorList>
    </citation>
    <scope>NUCLEOTIDE SEQUENCE</scope>
    <source>
        <strain evidence="1">CBS 113818</strain>
    </source>
</reference>
<organism evidence="1 2">
    <name type="scientific">Ophiobolus disseminans</name>
    <dbReference type="NCBI Taxonomy" id="1469910"/>
    <lineage>
        <taxon>Eukaryota</taxon>
        <taxon>Fungi</taxon>
        <taxon>Dikarya</taxon>
        <taxon>Ascomycota</taxon>
        <taxon>Pezizomycotina</taxon>
        <taxon>Dothideomycetes</taxon>
        <taxon>Pleosporomycetidae</taxon>
        <taxon>Pleosporales</taxon>
        <taxon>Pleosporineae</taxon>
        <taxon>Phaeosphaeriaceae</taxon>
        <taxon>Ophiobolus</taxon>
    </lineage>
</organism>
<name>A0A6A6ZT68_9PLEO</name>
<accession>A0A6A6ZT68</accession>
<evidence type="ECO:0000313" key="1">
    <source>
        <dbReference type="EMBL" id="KAF2824023.1"/>
    </source>
</evidence>
<dbReference type="Proteomes" id="UP000799424">
    <property type="component" value="Unassembled WGS sequence"/>
</dbReference>
<proteinExistence type="predicted"/>
<evidence type="ECO:0000313" key="2">
    <source>
        <dbReference type="Proteomes" id="UP000799424"/>
    </source>
</evidence>
<sequence length="173" mass="18892">MALENVLDMVGVCDWSLHRATKDTLHVIAPPTFNPDLYTSTYSRLLLHLTHACVTFAASVLAPDLECLGPHVRVMFHVFPCLRIAHLGRRTVPHIGVADLRPSAGLYPHHHARLGPLCPSTQLKTSGDRIYLGMVPCLDACHTCSGHQNTGELRDVSLGPRIALANVRSVLPV</sequence>